<reference evidence="1 2" key="1">
    <citation type="submission" date="2011-02" db="EMBL/GenBank/DDBJ databases">
        <authorList>
            <person name="Weinstock G."/>
            <person name="Sodergren E."/>
            <person name="Clifton S."/>
            <person name="Fulton L."/>
            <person name="Fulton B."/>
            <person name="Courtney L."/>
            <person name="Fronick C."/>
            <person name="Harrison M."/>
            <person name="Strong C."/>
            <person name="Farmer C."/>
            <person name="Delahaunty K."/>
            <person name="Markovic C."/>
            <person name="Hall O."/>
            <person name="Minx P."/>
            <person name="Tomlinson C."/>
            <person name="Mitreva M."/>
            <person name="Hou S."/>
            <person name="Chen J."/>
            <person name="Wollam A."/>
            <person name="Pepin K.H."/>
            <person name="Johnson M."/>
            <person name="Bhonagiri V."/>
            <person name="Zhang X."/>
            <person name="Suruliraj S."/>
            <person name="Warren W."/>
            <person name="Chinwalla A."/>
            <person name="Mardis E.R."/>
            <person name="Wilson R.K."/>
        </authorList>
    </citation>
    <scope>NUCLEOTIDE SEQUENCE [LARGE SCALE GENOMIC DNA]</scope>
    <source>
        <strain evidence="1 2">YIT 12057</strain>
    </source>
</reference>
<protein>
    <submittedName>
        <fullName evidence="1">Uncharacterized protein</fullName>
    </submittedName>
</protein>
<accession>F3PUW6</accession>
<dbReference type="STRING" id="763034.HMPREF9446_02540"/>
<gene>
    <name evidence="1" type="ORF">HMPREF9446_02540</name>
</gene>
<evidence type="ECO:0000313" key="2">
    <source>
        <dbReference type="Proteomes" id="UP000003416"/>
    </source>
</evidence>
<proteinExistence type="predicted"/>
<name>F3PUW6_9BACE</name>
<dbReference type="Proteomes" id="UP000003416">
    <property type="component" value="Unassembled WGS sequence"/>
</dbReference>
<dbReference type="AlphaFoldDB" id="F3PUW6"/>
<dbReference type="HOGENOM" id="CLU_2314507_0_0_10"/>
<keyword evidence="2" id="KW-1185">Reference proteome</keyword>
<organism evidence="1 2">
    <name type="scientific">Bacteroides fluxus YIT 12057</name>
    <dbReference type="NCBI Taxonomy" id="763034"/>
    <lineage>
        <taxon>Bacteria</taxon>
        <taxon>Pseudomonadati</taxon>
        <taxon>Bacteroidota</taxon>
        <taxon>Bacteroidia</taxon>
        <taxon>Bacteroidales</taxon>
        <taxon>Bacteroidaceae</taxon>
        <taxon>Bacteroides</taxon>
    </lineage>
</organism>
<sequence length="99" mass="11242">MLFSEFYYVVNNNEIMKQGHKNIDLGDMVPYKIPYGERKHVVFLIGSRFSVPCGMPTGKQLNDFVLNINNEPITVDFTGKLAISVDGKNIKLAVYMRVV</sequence>
<evidence type="ECO:0000313" key="1">
    <source>
        <dbReference type="EMBL" id="EGF55846.1"/>
    </source>
</evidence>
<comment type="caution">
    <text evidence="1">The sequence shown here is derived from an EMBL/GenBank/DDBJ whole genome shotgun (WGS) entry which is preliminary data.</text>
</comment>
<dbReference type="EMBL" id="AFBN01000049">
    <property type="protein sequence ID" value="EGF55846.1"/>
    <property type="molecule type" value="Genomic_DNA"/>
</dbReference>